<accession>A0A4Y2RRR9</accession>
<proteinExistence type="predicted"/>
<evidence type="ECO:0000313" key="2">
    <source>
        <dbReference type="EMBL" id="GBN78070.1"/>
    </source>
</evidence>
<feature type="region of interest" description="Disordered" evidence="1">
    <location>
        <begin position="1"/>
        <end position="44"/>
    </location>
</feature>
<comment type="caution">
    <text evidence="2">The sequence shown here is derived from an EMBL/GenBank/DDBJ whole genome shotgun (WGS) entry which is preliminary data.</text>
</comment>
<feature type="region of interest" description="Disordered" evidence="1">
    <location>
        <begin position="84"/>
        <end position="118"/>
    </location>
</feature>
<keyword evidence="3" id="KW-1185">Reference proteome</keyword>
<sequence>TKNRATPDLPWESGSVEERPPQLGCGCRSPNNHQSPHPNLSRKRCVPSSEWVDSTHTITSATKALLLIRRVLIRVLVVPAEQKGSGGLIVRSRPRDRRIADSKPDSTEDPQCMGPVAL</sequence>
<evidence type="ECO:0000256" key="1">
    <source>
        <dbReference type="SAM" id="MobiDB-lite"/>
    </source>
</evidence>
<gene>
    <name evidence="2" type="ORF">AVEN_91940_1</name>
</gene>
<organism evidence="2 3">
    <name type="scientific">Araneus ventricosus</name>
    <name type="common">Orbweaver spider</name>
    <name type="synonym">Epeira ventricosa</name>
    <dbReference type="NCBI Taxonomy" id="182803"/>
    <lineage>
        <taxon>Eukaryota</taxon>
        <taxon>Metazoa</taxon>
        <taxon>Ecdysozoa</taxon>
        <taxon>Arthropoda</taxon>
        <taxon>Chelicerata</taxon>
        <taxon>Arachnida</taxon>
        <taxon>Araneae</taxon>
        <taxon>Araneomorphae</taxon>
        <taxon>Entelegynae</taxon>
        <taxon>Araneoidea</taxon>
        <taxon>Araneidae</taxon>
        <taxon>Araneus</taxon>
    </lineage>
</organism>
<evidence type="ECO:0000313" key="3">
    <source>
        <dbReference type="Proteomes" id="UP000499080"/>
    </source>
</evidence>
<dbReference type="EMBL" id="BGPR01018029">
    <property type="protein sequence ID" value="GBN78070.1"/>
    <property type="molecule type" value="Genomic_DNA"/>
</dbReference>
<feature type="compositionally biased region" description="Polar residues" evidence="1">
    <location>
        <begin position="29"/>
        <end position="38"/>
    </location>
</feature>
<feature type="non-terminal residue" evidence="2">
    <location>
        <position position="1"/>
    </location>
</feature>
<dbReference type="Proteomes" id="UP000499080">
    <property type="component" value="Unassembled WGS sequence"/>
</dbReference>
<feature type="compositionally biased region" description="Basic and acidic residues" evidence="1">
    <location>
        <begin position="97"/>
        <end position="106"/>
    </location>
</feature>
<reference evidence="2 3" key="1">
    <citation type="journal article" date="2019" name="Sci. Rep.">
        <title>Orb-weaving spider Araneus ventricosus genome elucidates the spidroin gene catalogue.</title>
        <authorList>
            <person name="Kono N."/>
            <person name="Nakamura H."/>
            <person name="Ohtoshi R."/>
            <person name="Moran D.A.P."/>
            <person name="Shinohara A."/>
            <person name="Yoshida Y."/>
            <person name="Fujiwara M."/>
            <person name="Mori M."/>
            <person name="Tomita M."/>
            <person name="Arakawa K."/>
        </authorList>
    </citation>
    <scope>NUCLEOTIDE SEQUENCE [LARGE SCALE GENOMIC DNA]</scope>
</reference>
<protein>
    <submittedName>
        <fullName evidence="2">Uncharacterized protein</fullName>
    </submittedName>
</protein>
<dbReference type="AlphaFoldDB" id="A0A4Y2RRR9"/>
<name>A0A4Y2RRR9_ARAVE</name>